<evidence type="ECO:0000256" key="8">
    <source>
        <dbReference type="ARBA" id="ARBA00022989"/>
    </source>
</evidence>
<feature type="domain" description="PDZ" evidence="12">
    <location>
        <begin position="124"/>
        <end position="178"/>
    </location>
</feature>
<feature type="transmembrane region" description="Helical" evidence="11">
    <location>
        <begin position="470"/>
        <end position="489"/>
    </location>
</feature>
<protein>
    <submittedName>
        <fullName evidence="13">Peptidase M50</fullName>
    </submittedName>
</protein>
<evidence type="ECO:0000256" key="9">
    <source>
        <dbReference type="ARBA" id="ARBA00023049"/>
    </source>
</evidence>
<evidence type="ECO:0000259" key="12">
    <source>
        <dbReference type="PROSITE" id="PS50106"/>
    </source>
</evidence>
<dbReference type="CDD" id="cd23081">
    <property type="entry name" value="cpPDZ_EcRseP-like"/>
    <property type="match status" value="1"/>
</dbReference>
<keyword evidence="4" id="KW-0645">Protease</keyword>
<dbReference type="InterPro" id="IPR036034">
    <property type="entry name" value="PDZ_sf"/>
</dbReference>
<dbReference type="Pfam" id="PF02163">
    <property type="entry name" value="Peptidase_M50"/>
    <property type="match status" value="1"/>
</dbReference>
<dbReference type="GO" id="GO:0004222">
    <property type="term" value="F:metalloendopeptidase activity"/>
    <property type="evidence" value="ECO:0007669"/>
    <property type="project" value="InterPro"/>
</dbReference>
<evidence type="ECO:0000256" key="7">
    <source>
        <dbReference type="ARBA" id="ARBA00022833"/>
    </source>
</evidence>
<dbReference type="HOGENOM" id="CLU_025778_0_0_0"/>
<gene>
    <name evidence="13" type="ordered locus">Tmel_0260</name>
</gene>
<reference evidence="13 14" key="1">
    <citation type="submission" date="2007-05" db="EMBL/GenBank/DDBJ databases">
        <title>Complete sequence of Thermosipho melanesiensis BI429.</title>
        <authorList>
            <consortium name="US DOE Joint Genome Institute"/>
            <person name="Copeland A."/>
            <person name="Lucas S."/>
            <person name="Lapidus A."/>
            <person name="Barry K."/>
            <person name="Glavina del Rio T."/>
            <person name="Dalin E."/>
            <person name="Tice H."/>
            <person name="Pitluck S."/>
            <person name="Chertkov O."/>
            <person name="Brettin T."/>
            <person name="Bruce D."/>
            <person name="Detter J.C."/>
            <person name="Han C."/>
            <person name="Schmutz J."/>
            <person name="Larimer F."/>
            <person name="Land M."/>
            <person name="Hauser L."/>
            <person name="Kyrpides N."/>
            <person name="Mikhailova N."/>
            <person name="Nelson K."/>
            <person name="Gogarten J.P."/>
            <person name="Noll K."/>
            <person name="Richardson P."/>
        </authorList>
    </citation>
    <scope>NUCLEOTIDE SEQUENCE [LARGE SCALE GENOMIC DNA]</scope>
    <source>
        <strain evidence="14">DSM 12029 / CIP 104789 / BI429</strain>
    </source>
</reference>
<dbReference type="SMART" id="SM00228">
    <property type="entry name" value="PDZ"/>
    <property type="match status" value="1"/>
</dbReference>
<dbReference type="InterPro" id="IPR004387">
    <property type="entry name" value="Pept_M50_Zn"/>
</dbReference>
<evidence type="ECO:0000256" key="11">
    <source>
        <dbReference type="SAM" id="Phobius"/>
    </source>
</evidence>
<keyword evidence="6" id="KW-0378">Hydrolase</keyword>
<evidence type="ECO:0000256" key="4">
    <source>
        <dbReference type="ARBA" id="ARBA00022670"/>
    </source>
</evidence>
<dbReference type="PANTHER" id="PTHR42837">
    <property type="entry name" value="REGULATOR OF SIGMA-E PROTEASE RSEP"/>
    <property type="match status" value="1"/>
</dbReference>
<dbReference type="STRING" id="391009.Tmel_0260"/>
<dbReference type="InterPro" id="IPR001478">
    <property type="entry name" value="PDZ"/>
</dbReference>
<dbReference type="AlphaFoldDB" id="A6LJN3"/>
<feature type="transmembrane region" description="Helical" evidence="11">
    <location>
        <begin position="6"/>
        <end position="25"/>
    </location>
</feature>
<evidence type="ECO:0000256" key="10">
    <source>
        <dbReference type="ARBA" id="ARBA00023136"/>
    </source>
</evidence>
<dbReference type="CDD" id="cd06163">
    <property type="entry name" value="S2P-M50_PDZ_RseP-like"/>
    <property type="match status" value="1"/>
</dbReference>
<feature type="transmembrane region" description="Helical" evidence="11">
    <location>
        <begin position="94"/>
        <end position="116"/>
    </location>
</feature>
<dbReference type="EMBL" id="CP000716">
    <property type="protein sequence ID" value="ABR30134.1"/>
    <property type="molecule type" value="Genomic_DNA"/>
</dbReference>
<dbReference type="KEGG" id="tme:Tmel_0260"/>
<evidence type="ECO:0000256" key="5">
    <source>
        <dbReference type="ARBA" id="ARBA00022692"/>
    </source>
</evidence>
<dbReference type="Proteomes" id="UP000001110">
    <property type="component" value="Chromosome"/>
</dbReference>
<dbReference type="InterPro" id="IPR008915">
    <property type="entry name" value="Peptidase_M50"/>
</dbReference>
<name>A6LJN3_THEM4</name>
<accession>A6LJN3</accession>
<evidence type="ECO:0000313" key="14">
    <source>
        <dbReference type="Proteomes" id="UP000001110"/>
    </source>
</evidence>
<dbReference type="SUPFAM" id="SSF50156">
    <property type="entry name" value="PDZ domain-like"/>
    <property type="match status" value="1"/>
</dbReference>
<dbReference type="GO" id="GO:0016020">
    <property type="term" value="C:membrane"/>
    <property type="evidence" value="ECO:0007669"/>
    <property type="project" value="UniProtKB-SubCell"/>
</dbReference>
<dbReference type="Pfam" id="PF17820">
    <property type="entry name" value="PDZ_6"/>
    <property type="match status" value="1"/>
</dbReference>
<sequence length="496" mass="56175">MEVNSIISFISFILVFMFVVVVHEFGHFLFAKIFKVTVLEFSIGFGPAIFKKQFKETLFKINVIPFGGYVRLKGEDFNEEEEDGLYAKPAWQRLLIAFAGPLFSILAAYILFVPIVNNWGVPAVTIGRVIENSPAFEYGLKEGDVILKVNGKRVFDSIEVSNEIKKGNVVKLTILRDDKILEKTIPPRISPPEYVFILDDVRGKIYGKIKKINGYKLGVDLDVKKEDFVEIEDEFGNVLSGVVLSFTFVDERPTIGFYYAGFKPVANKNIEPFLSNDRIVKVNDMEIEDYVSLISLISRLSLKEKQVYIDIWGDEIKEKLNPLSERLEIVVQRNGEKMTIDLDKEEFLKIVSTPGFFKEEQKYLKPKNIFETFELAILRCNSAAITIWKAFGRLFLGEGVNQVAGPVGIAVIVGEAARAGWETILTVVALFTLNLGIFNLLPLPALDGGRIVFSLIEIISGKKVNRRIEAIVHTIGFFILMALAFYFMFADFTRFF</sequence>
<evidence type="ECO:0000256" key="3">
    <source>
        <dbReference type="ARBA" id="ARBA00007931"/>
    </source>
</evidence>
<dbReference type="eggNOG" id="COG0750">
    <property type="taxonomic scope" value="Bacteria"/>
</dbReference>
<proteinExistence type="inferred from homology"/>
<reference evidence="13 14" key="2">
    <citation type="journal article" date="2009" name="Proc. Natl. Acad. Sci. U.S.A.">
        <title>On the chimeric nature, thermophilic origin, and phylogenetic placement of the Thermotogales.</title>
        <authorList>
            <person name="Zhaxybayeva O."/>
            <person name="Swithers K.S."/>
            <person name="Lapierre P."/>
            <person name="Fournier G.P."/>
            <person name="Bickhart D.M."/>
            <person name="DeBoy R.T."/>
            <person name="Nelson K.E."/>
            <person name="Nesbo C.L."/>
            <person name="Doolittle W.F."/>
            <person name="Gogarten J.P."/>
            <person name="Noll K.M."/>
        </authorList>
    </citation>
    <scope>NUCLEOTIDE SEQUENCE [LARGE SCALE GENOMIC DNA]</scope>
    <source>
        <strain evidence="14">DSM 12029 / CIP 104789 / BI429</strain>
    </source>
</reference>
<dbReference type="PROSITE" id="PS50106">
    <property type="entry name" value="PDZ"/>
    <property type="match status" value="1"/>
</dbReference>
<dbReference type="Gene3D" id="2.30.42.10">
    <property type="match status" value="1"/>
</dbReference>
<evidence type="ECO:0000256" key="1">
    <source>
        <dbReference type="ARBA" id="ARBA00001947"/>
    </source>
</evidence>
<feature type="transmembrane region" description="Helical" evidence="11">
    <location>
        <begin position="419"/>
        <end position="441"/>
    </location>
</feature>
<keyword evidence="10 11" id="KW-0472">Membrane</keyword>
<comment type="similarity">
    <text evidence="3">Belongs to the peptidase M50B family.</text>
</comment>
<organism evidence="13 14">
    <name type="scientific">Thermosipho melanesiensis (strain DSM 12029 / CIP 104789 / BI429)</name>
    <dbReference type="NCBI Taxonomy" id="391009"/>
    <lineage>
        <taxon>Bacteria</taxon>
        <taxon>Thermotogati</taxon>
        <taxon>Thermotogota</taxon>
        <taxon>Thermotogae</taxon>
        <taxon>Thermotogales</taxon>
        <taxon>Fervidobacteriaceae</taxon>
        <taxon>Thermosipho</taxon>
    </lineage>
</organism>
<keyword evidence="9" id="KW-0482">Metalloprotease</keyword>
<comment type="subcellular location">
    <subcellularLocation>
        <location evidence="2">Membrane</location>
        <topology evidence="2">Multi-pass membrane protein</topology>
    </subcellularLocation>
</comment>
<keyword evidence="8 11" id="KW-1133">Transmembrane helix</keyword>
<dbReference type="GO" id="GO:0006508">
    <property type="term" value="P:proteolysis"/>
    <property type="evidence" value="ECO:0007669"/>
    <property type="project" value="UniProtKB-KW"/>
</dbReference>
<dbReference type="PANTHER" id="PTHR42837:SF2">
    <property type="entry name" value="MEMBRANE METALLOPROTEASE ARASP2, CHLOROPLASTIC-RELATED"/>
    <property type="match status" value="1"/>
</dbReference>
<comment type="cofactor">
    <cofactor evidence="1">
        <name>Zn(2+)</name>
        <dbReference type="ChEBI" id="CHEBI:29105"/>
    </cofactor>
</comment>
<keyword evidence="5 11" id="KW-0812">Transmembrane</keyword>
<keyword evidence="7" id="KW-0862">Zinc</keyword>
<dbReference type="RefSeq" id="WP_012056495.1">
    <property type="nucleotide sequence ID" value="NC_009616.1"/>
</dbReference>
<evidence type="ECO:0000256" key="6">
    <source>
        <dbReference type="ARBA" id="ARBA00022801"/>
    </source>
</evidence>
<dbReference type="InterPro" id="IPR041489">
    <property type="entry name" value="PDZ_6"/>
</dbReference>
<evidence type="ECO:0000256" key="2">
    <source>
        <dbReference type="ARBA" id="ARBA00004141"/>
    </source>
</evidence>
<evidence type="ECO:0000313" key="13">
    <source>
        <dbReference type="EMBL" id="ABR30134.1"/>
    </source>
</evidence>